<proteinExistence type="predicted"/>
<feature type="domain" description="Major facilitator superfamily (MFS) profile" evidence="7">
    <location>
        <begin position="1"/>
        <end position="384"/>
    </location>
</feature>
<accession>A0ABP7TAN1</accession>
<dbReference type="Pfam" id="PF07690">
    <property type="entry name" value="MFS_1"/>
    <property type="match status" value="1"/>
</dbReference>
<dbReference type="InterPro" id="IPR011701">
    <property type="entry name" value="MFS"/>
</dbReference>
<evidence type="ECO:0000259" key="7">
    <source>
        <dbReference type="PROSITE" id="PS50850"/>
    </source>
</evidence>
<evidence type="ECO:0000256" key="5">
    <source>
        <dbReference type="ARBA" id="ARBA00023136"/>
    </source>
</evidence>
<feature type="transmembrane region" description="Helical" evidence="6">
    <location>
        <begin position="93"/>
        <end position="111"/>
    </location>
</feature>
<dbReference type="PANTHER" id="PTHR23501">
    <property type="entry name" value="MAJOR FACILITATOR SUPERFAMILY"/>
    <property type="match status" value="1"/>
</dbReference>
<dbReference type="PROSITE" id="PS50850">
    <property type="entry name" value="MFS"/>
    <property type="match status" value="1"/>
</dbReference>
<keyword evidence="3 6" id="KW-0812">Transmembrane</keyword>
<feature type="transmembrane region" description="Helical" evidence="6">
    <location>
        <begin position="361"/>
        <end position="383"/>
    </location>
</feature>
<dbReference type="RefSeq" id="WP_344880585.1">
    <property type="nucleotide sequence ID" value="NZ_BAABAL010000018.1"/>
</dbReference>
<name>A0ABP7TAN1_9PSEU</name>
<evidence type="ECO:0000313" key="9">
    <source>
        <dbReference type="Proteomes" id="UP001501747"/>
    </source>
</evidence>
<feature type="transmembrane region" description="Helical" evidence="6">
    <location>
        <begin position="39"/>
        <end position="62"/>
    </location>
</feature>
<feature type="transmembrane region" description="Helical" evidence="6">
    <location>
        <begin position="123"/>
        <end position="142"/>
    </location>
</feature>
<dbReference type="PANTHER" id="PTHR23501:SF191">
    <property type="entry name" value="VACUOLAR BASIC AMINO ACID TRANSPORTER 4"/>
    <property type="match status" value="1"/>
</dbReference>
<feature type="transmembrane region" description="Helical" evidence="6">
    <location>
        <begin position="301"/>
        <end position="321"/>
    </location>
</feature>
<feature type="transmembrane region" description="Helical" evidence="6">
    <location>
        <begin position="148"/>
        <end position="166"/>
    </location>
</feature>
<feature type="transmembrane region" description="Helical" evidence="6">
    <location>
        <begin position="276"/>
        <end position="294"/>
    </location>
</feature>
<feature type="transmembrane region" description="Helical" evidence="6">
    <location>
        <begin position="69"/>
        <end position="87"/>
    </location>
</feature>
<evidence type="ECO:0000256" key="1">
    <source>
        <dbReference type="ARBA" id="ARBA00004429"/>
    </source>
</evidence>
<evidence type="ECO:0000256" key="6">
    <source>
        <dbReference type="SAM" id="Phobius"/>
    </source>
</evidence>
<keyword evidence="4 6" id="KW-1133">Transmembrane helix</keyword>
<sequence>MIRTGWLGLLAGPMSFGMAAPTLLLPVAASQLGVSVAAATWIVTMFGWGITVGTPLAAAVLASRGQRSTALIASALIVAGSVVLLAVPSLPVLAAASAVQALGSAAMLVVAMDLASTPAQMGVITSGLAVVGATGPVVGSVIGSAVSWQAAFALPLLSLLAAPVVLRSARARGAGTSFDVVGAGVLLVLVGAIVLVPHQPLWGGAAVVLGLLALLWRIRVRPSGLVPAEVVRRPRFLLASALATVFAVINFGLIYAAPALITARAGWSTASIGSALFWPLLFGGALSWLVVAASARVGARLMTALLVCGGALALALVLFAGSPWLTLLGVFAGSITAASGQGILGMRAAATVPEHHRSAALGLFNSCYLLGFAVGPALATLLLA</sequence>
<reference evidence="9" key="1">
    <citation type="journal article" date="2019" name="Int. J. Syst. Evol. Microbiol.">
        <title>The Global Catalogue of Microorganisms (GCM) 10K type strain sequencing project: providing services to taxonomists for standard genome sequencing and annotation.</title>
        <authorList>
            <consortium name="The Broad Institute Genomics Platform"/>
            <consortium name="The Broad Institute Genome Sequencing Center for Infectious Disease"/>
            <person name="Wu L."/>
            <person name="Ma J."/>
        </authorList>
    </citation>
    <scope>NUCLEOTIDE SEQUENCE [LARGE SCALE GENOMIC DNA]</scope>
    <source>
        <strain evidence="9">JCM 17342</strain>
    </source>
</reference>
<feature type="transmembrane region" description="Helical" evidence="6">
    <location>
        <begin position="201"/>
        <end position="216"/>
    </location>
</feature>
<evidence type="ECO:0000313" key="8">
    <source>
        <dbReference type="EMBL" id="GAA4023491.1"/>
    </source>
</evidence>
<keyword evidence="9" id="KW-1185">Reference proteome</keyword>
<keyword evidence="5 6" id="KW-0472">Membrane</keyword>
<gene>
    <name evidence="8" type="ORF">GCM10022247_54820</name>
</gene>
<feature type="transmembrane region" description="Helical" evidence="6">
    <location>
        <begin position="178"/>
        <end position="195"/>
    </location>
</feature>
<protein>
    <recommendedName>
        <fullName evidence="7">Major facilitator superfamily (MFS) profile domain-containing protein</fullName>
    </recommendedName>
</protein>
<evidence type="ECO:0000256" key="2">
    <source>
        <dbReference type="ARBA" id="ARBA00022448"/>
    </source>
</evidence>
<dbReference type="InterPro" id="IPR036259">
    <property type="entry name" value="MFS_trans_sf"/>
</dbReference>
<feature type="transmembrane region" description="Helical" evidence="6">
    <location>
        <begin position="327"/>
        <end position="349"/>
    </location>
</feature>
<comment type="subcellular location">
    <subcellularLocation>
        <location evidence="1">Cell inner membrane</location>
        <topology evidence="1">Multi-pass membrane protein</topology>
    </subcellularLocation>
</comment>
<evidence type="ECO:0000256" key="4">
    <source>
        <dbReference type="ARBA" id="ARBA00022989"/>
    </source>
</evidence>
<dbReference type="Proteomes" id="UP001501747">
    <property type="component" value="Unassembled WGS sequence"/>
</dbReference>
<dbReference type="InterPro" id="IPR020846">
    <property type="entry name" value="MFS_dom"/>
</dbReference>
<comment type="caution">
    <text evidence="8">The sequence shown here is derived from an EMBL/GenBank/DDBJ whole genome shotgun (WGS) entry which is preliminary data.</text>
</comment>
<dbReference type="EMBL" id="BAABAL010000018">
    <property type="protein sequence ID" value="GAA4023491.1"/>
    <property type="molecule type" value="Genomic_DNA"/>
</dbReference>
<feature type="transmembrane region" description="Helical" evidence="6">
    <location>
        <begin position="236"/>
        <end position="256"/>
    </location>
</feature>
<keyword evidence="2" id="KW-0813">Transport</keyword>
<dbReference type="Gene3D" id="1.20.1720.10">
    <property type="entry name" value="Multidrug resistance protein D"/>
    <property type="match status" value="1"/>
</dbReference>
<organism evidence="8 9">
    <name type="scientific">Allokutzneria multivorans</name>
    <dbReference type="NCBI Taxonomy" id="1142134"/>
    <lineage>
        <taxon>Bacteria</taxon>
        <taxon>Bacillati</taxon>
        <taxon>Actinomycetota</taxon>
        <taxon>Actinomycetes</taxon>
        <taxon>Pseudonocardiales</taxon>
        <taxon>Pseudonocardiaceae</taxon>
        <taxon>Allokutzneria</taxon>
    </lineage>
</organism>
<evidence type="ECO:0000256" key="3">
    <source>
        <dbReference type="ARBA" id="ARBA00022692"/>
    </source>
</evidence>
<dbReference type="Gene3D" id="1.20.1250.20">
    <property type="entry name" value="MFS general substrate transporter like domains"/>
    <property type="match status" value="1"/>
</dbReference>
<dbReference type="SUPFAM" id="SSF103473">
    <property type="entry name" value="MFS general substrate transporter"/>
    <property type="match status" value="1"/>
</dbReference>